<proteinExistence type="predicted"/>
<keyword evidence="2" id="KW-1185">Reference proteome</keyword>
<dbReference type="AlphaFoldDB" id="A0A9P5TNN3"/>
<dbReference type="InterPro" id="IPR036322">
    <property type="entry name" value="WD40_repeat_dom_sf"/>
</dbReference>
<dbReference type="SUPFAM" id="SSF50978">
    <property type="entry name" value="WD40 repeat-like"/>
    <property type="match status" value="1"/>
</dbReference>
<gene>
    <name evidence="1" type="ORF">CPB84DRAFT_987788</name>
</gene>
<accession>A0A9P5TNN3</accession>
<dbReference type="PANTHER" id="PTHR19879">
    <property type="entry name" value="TRANSCRIPTION INITIATION FACTOR TFIID"/>
    <property type="match status" value="1"/>
</dbReference>
<dbReference type="OrthoDB" id="7318948at2759"/>
<comment type="caution">
    <text evidence="1">The sequence shown here is derived from an EMBL/GenBank/DDBJ whole genome shotgun (WGS) entry which is preliminary data.</text>
</comment>
<sequence>MKRKELSSFSPIQSCSEVQFTAGPEYHVATHNHTSTQVFARTNTQQRIYYHGDATFVLSADGLVMAVRGTMGVPIISTPSMTIVRAVPWESRPGKIALSANGQYLYVRANFSAEAAIFRLEDGSKLPAISLDGSETEEQFYTDNRTEEVRLVAGTQGGSIKIWDIFSGSLYKELSDSSKEASPVCSVSVTENFSCGILVASLDAGGLVRLWDIDTGTCLLKLGVGMDFIFSGMSGGRGHYFVTVSPDGLRLLVRRRELTAICMLHGLANALTKPKEVSET</sequence>
<name>A0A9P5TNN3_GYMJU</name>
<dbReference type="InterPro" id="IPR015943">
    <property type="entry name" value="WD40/YVTN_repeat-like_dom_sf"/>
</dbReference>
<evidence type="ECO:0000313" key="2">
    <source>
        <dbReference type="Proteomes" id="UP000724874"/>
    </source>
</evidence>
<dbReference type="PANTHER" id="PTHR19879:SF9">
    <property type="entry name" value="TRANSCRIPTION INITIATION FACTOR TFIID SUBUNIT 5"/>
    <property type="match status" value="1"/>
</dbReference>
<organism evidence="1 2">
    <name type="scientific">Gymnopilus junonius</name>
    <name type="common">Spectacular rustgill mushroom</name>
    <name type="synonym">Gymnopilus spectabilis subsp. junonius</name>
    <dbReference type="NCBI Taxonomy" id="109634"/>
    <lineage>
        <taxon>Eukaryota</taxon>
        <taxon>Fungi</taxon>
        <taxon>Dikarya</taxon>
        <taxon>Basidiomycota</taxon>
        <taxon>Agaricomycotina</taxon>
        <taxon>Agaricomycetes</taxon>
        <taxon>Agaricomycetidae</taxon>
        <taxon>Agaricales</taxon>
        <taxon>Agaricineae</taxon>
        <taxon>Hymenogastraceae</taxon>
        <taxon>Gymnopilus</taxon>
    </lineage>
</organism>
<reference evidence="1" key="1">
    <citation type="submission" date="2020-11" db="EMBL/GenBank/DDBJ databases">
        <authorList>
            <consortium name="DOE Joint Genome Institute"/>
            <person name="Ahrendt S."/>
            <person name="Riley R."/>
            <person name="Andreopoulos W."/>
            <person name="LaButti K."/>
            <person name="Pangilinan J."/>
            <person name="Ruiz-duenas F.J."/>
            <person name="Barrasa J.M."/>
            <person name="Sanchez-Garcia M."/>
            <person name="Camarero S."/>
            <person name="Miyauchi S."/>
            <person name="Serrano A."/>
            <person name="Linde D."/>
            <person name="Babiker R."/>
            <person name="Drula E."/>
            <person name="Ayuso-Fernandez I."/>
            <person name="Pacheco R."/>
            <person name="Padilla G."/>
            <person name="Ferreira P."/>
            <person name="Barriuso J."/>
            <person name="Kellner H."/>
            <person name="Castanera R."/>
            <person name="Alfaro M."/>
            <person name="Ramirez L."/>
            <person name="Pisabarro A.G."/>
            <person name="Kuo A."/>
            <person name="Tritt A."/>
            <person name="Lipzen A."/>
            <person name="He G."/>
            <person name="Yan M."/>
            <person name="Ng V."/>
            <person name="Cullen D."/>
            <person name="Martin F."/>
            <person name="Rosso M.-N."/>
            <person name="Henrissat B."/>
            <person name="Hibbett D."/>
            <person name="Martinez A.T."/>
            <person name="Grigoriev I.V."/>
        </authorList>
    </citation>
    <scope>NUCLEOTIDE SEQUENCE</scope>
    <source>
        <strain evidence="1">AH 44721</strain>
    </source>
</reference>
<dbReference type="Gene3D" id="2.130.10.10">
    <property type="entry name" value="YVTN repeat-like/Quinoprotein amine dehydrogenase"/>
    <property type="match status" value="1"/>
</dbReference>
<dbReference type="EMBL" id="JADNYJ010000043">
    <property type="protein sequence ID" value="KAF8901219.1"/>
    <property type="molecule type" value="Genomic_DNA"/>
</dbReference>
<protein>
    <submittedName>
        <fullName evidence="1">Uncharacterized protein</fullName>
    </submittedName>
</protein>
<dbReference type="Proteomes" id="UP000724874">
    <property type="component" value="Unassembled WGS sequence"/>
</dbReference>
<evidence type="ECO:0000313" key="1">
    <source>
        <dbReference type="EMBL" id="KAF8901219.1"/>
    </source>
</evidence>